<protein>
    <submittedName>
        <fullName evidence="4">RbsK family ribokinase, containing DNA-binding HTH domain</fullName>
    </submittedName>
</protein>
<evidence type="ECO:0000313" key="4">
    <source>
        <dbReference type="EMBL" id="ABF44661.1"/>
    </source>
</evidence>
<dbReference type="eggNOG" id="COG2771">
    <property type="taxonomic scope" value="Bacteria"/>
</dbReference>
<evidence type="ECO:0000313" key="5">
    <source>
        <dbReference type="Proteomes" id="UP000002431"/>
    </source>
</evidence>
<feature type="domain" description="Carbohydrate kinase PfkB" evidence="3">
    <location>
        <begin position="63"/>
        <end position="356"/>
    </location>
</feature>
<dbReference type="STRING" id="319795.Dgeo_0358"/>
<keyword evidence="4" id="KW-0238">DNA-binding</keyword>
<keyword evidence="1" id="KW-0808">Transferase</keyword>
<dbReference type="PROSITE" id="PS00583">
    <property type="entry name" value="PFKB_KINASES_1"/>
    <property type="match status" value="1"/>
</dbReference>
<dbReference type="SUPFAM" id="SSF46785">
    <property type="entry name" value="Winged helix' DNA-binding domain"/>
    <property type="match status" value="1"/>
</dbReference>
<dbReference type="EMBL" id="CP000359">
    <property type="protein sequence ID" value="ABF44661.1"/>
    <property type="molecule type" value="Genomic_DNA"/>
</dbReference>
<dbReference type="AlphaFoldDB" id="Q1J1H3"/>
<organism evidence="4 5">
    <name type="scientific">Deinococcus geothermalis (strain DSM 11300 / CIP 105573 / AG-3a)</name>
    <dbReference type="NCBI Taxonomy" id="319795"/>
    <lineage>
        <taxon>Bacteria</taxon>
        <taxon>Thermotogati</taxon>
        <taxon>Deinococcota</taxon>
        <taxon>Deinococci</taxon>
        <taxon>Deinococcales</taxon>
        <taxon>Deinococcaceae</taxon>
        <taxon>Deinococcus</taxon>
    </lineage>
</organism>
<dbReference type="Proteomes" id="UP000002431">
    <property type="component" value="Chromosome"/>
</dbReference>
<evidence type="ECO:0000256" key="2">
    <source>
        <dbReference type="ARBA" id="ARBA00022777"/>
    </source>
</evidence>
<evidence type="ECO:0000259" key="3">
    <source>
        <dbReference type="Pfam" id="PF00294"/>
    </source>
</evidence>
<dbReference type="GO" id="GO:0016301">
    <property type="term" value="F:kinase activity"/>
    <property type="evidence" value="ECO:0007669"/>
    <property type="project" value="UniProtKB-KW"/>
</dbReference>
<dbReference type="SUPFAM" id="SSF53613">
    <property type="entry name" value="Ribokinase-like"/>
    <property type="match status" value="1"/>
</dbReference>
<dbReference type="Gene3D" id="1.10.10.10">
    <property type="entry name" value="Winged helix-like DNA-binding domain superfamily/Winged helix DNA-binding domain"/>
    <property type="match status" value="1"/>
</dbReference>
<dbReference type="InterPro" id="IPR036388">
    <property type="entry name" value="WH-like_DNA-bd_sf"/>
</dbReference>
<dbReference type="InterPro" id="IPR002173">
    <property type="entry name" value="Carboh/pur_kinase_PfkB_CS"/>
</dbReference>
<dbReference type="InterPro" id="IPR011611">
    <property type="entry name" value="PfkB_dom"/>
</dbReference>
<evidence type="ECO:0000256" key="1">
    <source>
        <dbReference type="ARBA" id="ARBA00022679"/>
    </source>
</evidence>
<dbReference type="PANTHER" id="PTHR10584:SF166">
    <property type="entry name" value="RIBOKINASE"/>
    <property type="match status" value="1"/>
</dbReference>
<dbReference type="Gene3D" id="3.40.1190.20">
    <property type="match status" value="1"/>
</dbReference>
<keyword evidence="2" id="KW-0418">Kinase</keyword>
<dbReference type="eggNOG" id="COG0524">
    <property type="taxonomic scope" value="Bacteria"/>
</dbReference>
<dbReference type="HOGENOM" id="CLU_027634_11_2_0"/>
<dbReference type="SMR" id="Q1J1H3"/>
<dbReference type="CDD" id="cd01941">
    <property type="entry name" value="YeiC_kinase_like"/>
    <property type="match status" value="1"/>
</dbReference>
<gene>
    <name evidence="4" type="ordered locus">Dgeo_0358</name>
</gene>
<proteinExistence type="predicted"/>
<accession>Q1J1H3</accession>
<dbReference type="RefSeq" id="WP_011529505.1">
    <property type="nucleotide sequence ID" value="NC_008025.1"/>
</dbReference>
<dbReference type="KEGG" id="dge:Dgeo_0358"/>
<dbReference type="Pfam" id="PF13412">
    <property type="entry name" value="HTH_24"/>
    <property type="match status" value="1"/>
</dbReference>
<sequence length="377" mass="38914">MPLTERERALLNLIREAPLSTPAELARRLGTSRAAVNVHVSNLIRKGALLGRGYVVAPEQEARVVVVGGANVDIKARTLAPAVSGTSNPGMTRQAAGGVARNIAENLARLGIQTHLITALGRDAPGDLLLRETEAAGVDMRSVLRLDAPTGTYTAVLDNSGELLIAVAAMEVTAALTPAALNERRGLLQHASWVVADGNLSAETLTHLLTLCREAGVPVTFEPVSVPKAAHLLPALHSGLAPHTVTPNVAELAALTSRDVADTPAALGAAAQELHARGVQTVWVRRGDRGSLLSTPEGVTELPALPAQVADVTGAGDAMLAAYLAALLEGHSPAEAARHGHAAAALTVESPHTVSPTLTPAALRARLGSPEAADRER</sequence>
<dbReference type="InterPro" id="IPR036390">
    <property type="entry name" value="WH_DNA-bd_sf"/>
</dbReference>
<dbReference type="GO" id="GO:0003677">
    <property type="term" value="F:DNA binding"/>
    <property type="evidence" value="ECO:0007669"/>
    <property type="project" value="UniProtKB-KW"/>
</dbReference>
<reference evidence="4" key="1">
    <citation type="submission" date="2006-04" db="EMBL/GenBank/DDBJ databases">
        <title>Complete sequence of chromosome of Deinococcus geothermalis DSM 11300.</title>
        <authorList>
            <consortium name="US DOE Joint Genome Institute"/>
            <person name="Copeland A."/>
            <person name="Lucas S."/>
            <person name="Lapidus A."/>
            <person name="Barry K."/>
            <person name="Detter J.C."/>
            <person name="Glavina del Rio T."/>
            <person name="Hammon N."/>
            <person name="Israni S."/>
            <person name="Dalin E."/>
            <person name="Tice H."/>
            <person name="Pitluck S."/>
            <person name="Brettin T."/>
            <person name="Bruce D."/>
            <person name="Han C."/>
            <person name="Tapia R."/>
            <person name="Saunders E."/>
            <person name="Gilna P."/>
            <person name="Schmutz J."/>
            <person name="Larimer F."/>
            <person name="Land M."/>
            <person name="Hauser L."/>
            <person name="Kyrpides N."/>
            <person name="Kim E."/>
            <person name="Daly M.J."/>
            <person name="Fredrickson J.K."/>
            <person name="Makarova K.S."/>
            <person name="Gaidamakova E.K."/>
            <person name="Zhai M."/>
            <person name="Richardson P."/>
        </authorList>
    </citation>
    <scope>NUCLEOTIDE SEQUENCE</scope>
    <source>
        <strain evidence="4">DSM 11300</strain>
    </source>
</reference>
<dbReference type="PROSITE" id="PS00584">
    <property type="entry name" value="PFKB_KINASES_2"/>
    <property type="match status" value="1"/>
</dbReference>
<name>Q1J1H3_DEIGD</name>
<dbReference type="InterPro" id="IPR029056">
    <property type="entry name" value="Ribokinase-like"/>
</dbReference>
<dbReference type="PANTHER" id="PTHR10584">
    <property type="entry name" value="SUGAR KINASE"/>
    <property type="match status" value="1"/>
</dbReference>
<dbReference type="Pfam" id="PF00294">
    <property type="entry name" value="PfkB"/>
    <property type="match status" value="1"/>
</dbReference>
<keyword evidence="5" id="KW-1185">Reference proteome</keyword>